<organism evidence="1 2">
    <name type="scientific">Schistosoma japonicum</name>
    <name type="common">Blood fluke</name>
    <dbReference type="NCBI Taxonomy" id="6182"/>
    <lineage>
        <taxon>Eukaryota</taxon>
        <taxon>Metazoa</taxon>
        <taxon>Spiralia</taxon>
        <taxon>Lophotrochozoa</taxon>
        <taxon>Platyhelminthes</taxon>
        <taxon>Trematoda</taxon>
        <taxon>Digenea</taxon>
        <taxon>Strigeidida</taxon>
        <taxon>Schistosomatoidea</taxon>
        <taxon>Schistosomatidae</taxon>
        <taxon>Schistosoma</taxon>
    </lineage>
</organism>
<gene>
    <name evidence="1" type="ORF">EWB00_000023</name>
</gene>
<dbReference type="EMBL" id="SKCS01000100">
    <property type="protein sequence ID" value="TNN16997.1"/>
    <property type="molecule type" value="Genomic_DNA"/>
</dbReference>
<comment type="caution">
    <text evidence="1">The sequence shown here is derived from an EMBL/GenBank/DDBJ whole genome shotgun (WGS) entry which is preliminary data.</text>
</comment>
<dbReference type="EMBL" id="SKCS01000100">
    <property type="protein sequence ID" value="TNN16996.1"/>
    <property type="molecule type" value="Genomic_DNA"/>
</dbReference>
<dbReference type="Proteomes" id="UP000311919">
    <property type="component" value="Unassembled WGS sequence"/>
</dbReference>
<name>A0A4Z2DKR7_SCHJA</name>
<proteinExistence type="predicted"/>
<evidence type="ECO:0000313" key="1">
    <source>
        <dbReference type="EMBL" id="TNN16997.1"/>
    </source>
</evidence>
<dbReference type="AlphaFoldDB" id="A0A4Z2DKR7"/>
<keyword evidence="2" id="KW-1185">Reference proteome</keyword>
<sequence>MPIILLVRRPAFSNQLPPGFSFSAIPKCSSFSSCLSPILKPMYSWVFLFSFGLQNPIFSACLVTQFDELLNVCPIHLHRFFLISSSPGFRLVCSLTQMVVIDGIWPTDTMYLTQTLIYKYLYLLDYAFRSSPYRFQLYTTELSSREH</sequence>
<evidence type="ECO:0000313" key="2">
    <source>
        <dbReference type="Proteomes" id="UP000311919"/>
    </source>
</evidence>
<protein>
    <submittedName>
        <fullName evidence="1">Uncharacterized protein</fullName>
    </submittedName>
</protein>
<accession>A0A4Z2DKR7</accession>
<reference evidence="1 2" key="1">
    <citation type="submission" date="2019-03" db="EMBL/GenBank/DDBJ databases">
        <title>An improved genome assembly of the fluke Schistosoma japonicum.</title>
        <authorList>
            <person name="Hu W."/>
            <person name="Luo F."/>
            <person name="Yin M."/>
            <person name="Mo X."/>
            <person name="Sun C."/>
            <person name="Wu Q."/>
            <person name="Zhu B."/>
            <person name="Xiang M."/>
            <person name="Wang J."/>
            <person name="Wang Y."/>
            <person name="Zhang T."/>
            <person name="Xu B."/>
            <person name="Zheng H."/>
            <person name="Feng Z."/>
        </authorList>
    </citation>
    <scope>NUCLEOTIDE SEQUENCE [LARGE SCALE GENOMIC DNA]</scope>
    <source>
        <strain evidence="1">HuSjv2</strain>
        <tissue evidence="1">Worms</tissue>
    </source>
</reference>